<keyword evidence="2" id="KW-1185">Reference proteome</keyword>
<sequence>MSSNPQIHVSDLPDGENPEVDFPASSFFRNNHGQCLPTPAEVLALLDENQAGPQPPPVIFEHLNLLVKFGRYVTVAEAQCLYIIKKVLGNEVPVPELYGWRVDGHCVFIYMELIHGVTLRDQWDSMDISDKTSVCDQLSQIMTSLRRVEQDPNDIFIGSINRGRLLDMIFENEPPGGPFATIKQFHNYFSSLP</sequence>
<dbReference type="Proteomes" id="UP001152300">
    <property type="component" value="Unassembled WGS sequence"/>
</dbReference>
<dbReference type="SUPFAM" id="SSF56112">
    <property type="entry name" value="Protein kinase-like (PK-like)"/>
    <property type="match status" value="1"/>
</dbReference>
<reference evidence="1" key="1">
    <citation type="submission" date="2022-11" db="EMBL/GenBank/DDBJ databases">
        <title>Genome Resource of Sclerotinia nivalis Strain SnTB1, a Plant Pathogen Isolated from American Ginseng.</title>
        <authorList>
            <person name="Fan S."/>
        </authorList>
    </citation>
    <scope>NUCLEOTIDE SEQUENCE</scope>
    <source>
        <strain evidence="1">SnTB1</strain>
    </source>
</reference>
<protein>
    <recommendedName>
        <fullName evidence="3">Aminoglycoside phosphotransferase domain-containing protein</fullName>
    </recommendedName>
</protein>
<gene>
    <name evidence="1" type="ORF">OCU04_001613</name>
</gene>
<dbReference type="OrthoDB" id="5404599at2759"/>
<dbReference type="EMBL" id="JAPEIS010000001">
    <property type="protein sequence ID" value="KAJ8071277.1"/>
    <property type="molecule type" value="Genomic_DNA"/>
</dbReference>
<dbReference type="PANTHER" id="PTHR21310:SF54">
    <property type="entry name" value="AMINOGLYCOSIDE PHOSPHOTRANSFERASE DOMAIN-CONTAINING PROTEIN"/>
    <property type="match status" value="1"/>
</dbReference>
<accession>A0A9X0AYG5</accession>
<evidence type="ECO:0000313" key="2">
    <source>
        <dbReference type="Proteomes" id="UP001152300"/>
    </source>
</evidence>
<dbReference type="InterPro" id="IPR051678">
    <property type="entry name" value="AGP_Transferase"/>
</dbReference>
<evidence type="ECO:0000313" key="1">
    <source>
        <dbReference type="EMBL" id="KAJ8071277.1"/>
    </source>
</evidence>
<evidence type="ECO:0008006" key="3">
    <source>
        <dbReference type="Google" id="ProtNLM"/>
    </source>
</evidence>
<comment type="caution">
    <text evidence="1">The sequence shown here is derived from an EMBL/GenBank/DDBJ whole genome shotgun (WGS) entry which is preliminary data.</text>
</comment>
<organism evidence="1 2">
    <name type="scientific">Sclerotinia nivalis</name>
    <dbReference type="NCBI Taxonomy" id="352851"/>
    <lineage>
        <taxon>Eukaryota</taxon>
        <taxon>Fungi</taxon>
        <taxon>Dikarya</taxon>
        <taxon>Ascomycota</taxon>
        <taxon>Pezizomycotina</taxon>
        <taxon>Leotiomycetes</taxon>
        <taxon>Helotiales</taxon>
        <taxon>Sclerotiniaceae</taxon>
        <taxon>Sclerotinia</taxon>
    </lineage>
</organism>
<name>A0A9X0AYG5_9HELO</name>
<proteinExistence type="predicted"/>
<dbReference type="InterPro" id="IPR011009">
    <property type="entry name" value="Kinase-like_dom_sf"/>
</dbReference>
<dbReference type="PANTHER" id="PTHR21310">
    <property type="entry name" value="AMINOGLYCOSIDE PHOSPHOTRANSFERASE-RELATED-RELATED"/>
    <property type="match status" value="1"/>
</dbReference>
<dbReference type="AlphaFoldDB" id="A0A9X0AYG5"/>